<feature type="region of interest" description="Disordered" evidence="2">
    <location>
        <begin position="1"/>
        <end position="22"/>
    </location>
</feature>
<organism evidence="4 5">
    <name type="scientific">Bacillus spongiae</name>
    <dbReference type="NCBI Taxonomy" id="2683610"/>
    <lineage>
        <taxon>Bacteria</taxon>
        <taxon>Bacillati</taxon>
        <taxon>Bacillota</taxon>
        <taxon>Bacilli</taxon>
        <taxon>Bacillales</taxon>
        <taxon>Bacillaceae</taxon>
        <taxon>Bacillus</taxon>
    </lineage>
</organism>
<evidence type="ECO:0000256" key="2">
    <source>
        <dbReference type="SAM" id="MobiDB-lite"/>
    </source>
</evidence>
<accession>A0ABU8HE64</accession>
<dbReference type="PANTHER" id="PTHR30404:SF0">
    <property type="entry name" value="N-ACETYLMURAMOYL-L-ALANINE AMIDASE AMIC"/>
    <property type="match status" value="1"/>
</dbReference>
<gene>
    <name evidence="4" type="ORF">WAK64_11385</name>
</gene>
<dbReference type="InterPro" id="IPR036680">
    <property type="entry name" value="SPOR-like_sf"/>
</dbReference>
<dbReference type="Gene3D" id="3.40.630.40">
    <property type="entry name" value="Zn-dependent exopeptidases"/>
    <property type="match status" value="1"/>
</dbReference>
<dbReference type="Proteomes" id="UP001312865">
    <property type="component" value="Unassembled WGS sequence"/>
</dbReference>
<dbReference type="InterPro" id="IPR002508">
    <property type="entry name" value="MurNAc-LAA_cat"/>
</dbReference>
<dbReference type="InterPro" id="IPR007730">
    <property type="entry name" value="SPOR-like_dom"/>
</dbReference>
<protein>
    <submittedName>
        <fullName evidence="4">N-acetylmuramoyl-L-alanine amidase</fullName>
    </submittedName>
</protein>
<proteinExistence type="predicted"/>
<evidence type="ECO:0000313" key="5">
    <source>
        <dbReference type="Proteomes" id="UP001312865"/>
    </source>
</evidence>
<dbReference type="PANTHER" id="PTHR30404">
    <property type="entry name" value="N-ACETYLMURAMOYL-L-ALANINE AMIDASE"/>
    <property type="match status" value="1"/>
</dbReference>
<keyword evidence="5" id="KW-1185">Reference proteome</keyword>
<evidence type="ECO:0000259" key="3">
    <source>
        <dbReference type="PROSITE" id="PS51724"/>
    </source>
</evidence>
<name>A0ABU8HE64_9BACI</name>
<sequence length="223" mass="24827">MKIMLDAGHGLSTPGKRSPDGMREYEFNSKVVQYARDGLKAYEDVTVFFSHSDSRDVPLSERTNLANAKNVDVFLSVHANAFGDGGWNSVSGVETYVYPSRPAEALSLATKVQRNVVNVAKLRDRGVKTANFHVLRETKMTAVLVECGFMTNRNDARLLKSDSYRKQVADALVQALASQYKLKKKPKGLYKVQVGAYSSKENAERIAAQLKAKGFPSYVYYEE</sequence>
<keyword evidence="1" id="KW-0378">Hydrolase</keyword>
<dbReference type="SUPFAM" id="SSF110997">
    <property type="entry name" value="Sporulation related repeat"/>
    <property type="match status" value="1"/>
</dbReference>
<feature type="domain" description="SPOR" evidence="3">
    <location>
        <begin position="184"/>
        <end position="223"/>
    </location>
</feature>
<evidence type="ECO:0000256" key="1">
    <source>
        <dbReference type="ARBA" id="ARBA00022801"/>
    </source>
</evidence>
<reference evidence="4 5" key="1">
    <citation type="journal article" date="2018" name="J. Microbiol.">
        <title>Bacillus spongiae sp. nov., isolated from sponge of Jeju Island.</title>
        <authorList>
            <person name="Lee G.E."/>
            <person name="Im W.T."/>
            <person name="Park J.S."/>
        </authorList>
    </citation>
    <scope>NUCLEOTIDE SEQUENCE [LARGE SCALE GENOMIC DNA]</scope>
    <source>
        <strain evidence="4 5">135PIL107-10</strain>
    </source>
</reference>
<evidence type="ECO:0000313" key="4">
    <source>
        <dbReference type="EMBL" id="MEI5907659.1"/>
    </source>
</evidence>
<dbReference type="SMART" id="SM00646">
    <property type="entry name" value="Ami_3"/>
    <property type="match status" value="1"/>
</dbReference>
<dbReference type="PROSITE" id="PS51724">
    <property type="entry name" value="SPOR"/>
    <property type="match status" value="1"/>
</dbReference>
<dbReference type="InterPro" id="IPR050695">
    <property type="entry name" value="N-acetylmuramoyl_amidase_3"/>
</dbReference>
<dbReference type="Gene3D" id="3.30.70.1070">
    <property type="entry name" value="Sporulation related repeat"/>
    <property type="match status" value="1"/>
</dbReference>
<dbReference type="EMBL" id="JBBAXC010000008">
    <property type="protein sequence ID" value="MEI5907659.1"/>
    <property type="molecule type" value="Genomic_DNA"/>
</dbReference>
<comment type="caution">
    <text evidence="4">The sequence shown here is derived from an EMBL/GenBank/DDBJ whole genome shotgun (WGS) entry which is preliminary data.</text>
</comment>
<dbReference type="Pfam" id="PF01520">
    <property type="entry name" value="Amidase_3"/>
    <property type="match status" value="1"/>
</dbReference>
<dbReference type="SUPFAM" id="SSF53187">
    <property type="entry name" value="Zn-dependent exopeptidases"/>
    <property type="match status" value="1"/>
</dbReference>
<dbReference type="CDD" id="cd02696">
    <property type="entry name" value="MurNAc-LAA"/>
    <property type="match status" value="1"/>
</dbReference>
<dbReference type="RefSeq" id="WP_336587099.1">
    <property type="nucleotide sequence ID" value="NZ_JBBAXC010000008.1"/>
</dbReference>
<dbReference type="Pfam" id="PF05036">
    <property type="entry name" value="SPOR"/>
    <property type="match status" value="1"/>
</dbReference>